<dbReference type="Gene3D" id="2.60.40.10">
    <property type="entry name" value="Immunoglobulins"/>
    <property type="match status" value="1"/>
</dbReference>
<name>A0AAV4HXP8_9GAST</name>
<evidence type="ECO:0000313" key="3">
    <source>
        <dbReference type="EMBL" id="GFS01512.1"/>
    </source>
</evidence>
<evidence type="ECO:0000313" key="4">
    <source>
        <dbReference type="Proteomes" id="UP000762676"/>
    </source>
</evidence>
<feature type="non-terminal residue" evidence="3">
    <location>
        <position position="1"/>
    </location>
</feature>
<dbReference type="InterPro" id="IPR014756">
    <property type="entry name" value="Ig_E-set"/>
</dbReference>
<gene>
    <name evidence="3" type="ORF">ElyMa_002840600</name>
</gene>
<dbReference type="EMBL" id="BMAT01005880">
    <property type="protein sequence ID" value="GFS01512.1"/>
    <property type="molecule type" value="Genomic_DNA"/>
</dbReference>
<feature type="repeat" description="Filamin" evidence="1">
    <location>
        <begin position="1"/>
        <end position="53"/>
    </location>
</feature>
<organism evidence="3 4">
    <name type="scientific">Elysia marginata</name>
    <dbReference type="NCBI Taxonomy" id="1093978"/>
    <lineage>
        <taxon>Eukaryota</taxon>
        <taxon>Metazoa</taxon>
        <taxon>Spiralia</taxon>
        <taxon>Lophotrochozoa</taxon>
        <taxon>Mollusca</taxon>
        <taxon>Gastropoda</taxon>
        <taxon>Heterobranchia</taxon>
        <taxon>Euthyneura</taxon>
        <taxon>Panpulmonata</taxon>
        <taxon>Sacoglossa</taxon>
        <taxon>Placobranchoidea</taxon>
        <taxon>Plakobranchidae</taxon>
        <taxon>Elysia</taxon>
    </lineage>
</organism>
<dbReference type="InterPro" id="IPR013783">
    <property type="entry name" value="Ig-like_fold"/>
</dbReference>
<keyword evidence="4" id="KW-1185">Reference proteome</keyword>
<reference evidence="3 4" key="1">
    <citation type="journal article" date="2021" name="Elife">
        <title>Chloroplast acquisition without the gene transfer in kleptoplastic sea slugs, Plakobranchus ocellatus.</title>
        <authorList>
            <person name="Maeda T."/>
            <person name="Takahashi S."/>
            <person name="Yoshida T."/>
            <person name="Shimamura S."/>
            <person name="Takaki Y."/>
            <person name="Nagai Y."/>
            <person name="Toyoda A."/>
            <person name="Suzuki Y."/>
            <person name="Arimoto A."/>
            <person name="Ishii H."/>
            <person name="Satoh N."/>
            <person name="Nishiyama T."/>
            <person name="Hasebe M."/>
            <person name="Maruyama T."/>
            <person name="Minagawa J."/>
            <person name="Obokata J."/>
            <person name="Shigenobu S."/>
        </authorList>
    </citation>
    <scope>NUCLEOTIDE SEQUENCE [LARGE SCALE GENOMIC DNA]</scope>
</reference>
<protein>
    <submittedName>
        <fullName evidence="3">Filamin-A</fullName>
    </submittedName>
</protein>
<feature type="region of interest" description="Disordered" evidence="2">
    <location>
        <begin position="1"/>
        <end position="24"/>
    </location>
</feature>
<dbReference type="AlphaFoldDB" id="A0AAV4HXP8"/>
<evidence type="ECO:0000256" key="2">
    <source>
        <dbReference type="SAM" id="MobiDB-lite"/>
    </source>
</evidence>
<dbReference type="PROSITE" id="PS50194">
    <property type="entry name" value="FILAMIN_REPEAT"/>
    <property type="match status" value="1"/>
</dbReference>
<evidence type="ECO:0000256" key="1">
    <source>
        <dbReference type="PROSITE-ProRule" id="PRU00087"/>
    </source>
</evidence>
<dbReference type="InterPro" id="IPR017868">
    <property type="entry name" value="Filamin/ABP280_repeat-like"/>
</dbReference>
<accession>A0AAV4HXP8</accession>
<sequence length="183" mass="20967">SSKLEETTKMPSGNGLGPRVRDNSDGTICVEYEPKQEGMHEVLMSYDGTGVDGKSRDGWDIGQYFESHEKAWDIGLYFVSQMKGWDIGLYFRCCQERWCKASRKLSVVRDMMELISVNNECPYRFHRLCGLAVRHSLRDREVRGSIPSRVKPRTLKLAVAADPPSFWHYKFIAKSGRPGVRIM</sequence>
<comment type="caution">
    <text evidence="3">The sequence shown here is derived from an EMBL/GenBank/DDBJ whole genome shotgun (WGS) entry which is preliminary data.</text>
</comment>
<dbReference type="SUPFAM" id="SSF81296">
    <property type="entry name" value="E set domains"/>
    <property type="match status" value="1"/>
</dbReference>
<dbReference type="Proteomes" id="UP000762676">
    <property type="component" value="Unassembled WGS sequence"/>
</dbReference>
<proteinExistence type="predicted"/>